<proteinExistence type="predicted"/>
<evidence type="ECO:0000313" key="1">
    <source>
        <dbReference type="EMBL" id="KAA0015141.1"/>
    </source>
</evidence>
<dbReference type="RefSeq" id="WP_149438068.1">
    <property type="nucleotide sequence ID" value="NZ_VTPX01000027.1"/>
</dbReference>
<organism evidence="1 2">
    <name type="scientific">Salinicola corii</name>
    <dbReference type="NCBI Taxonomy" id="2606937"/>
    <lineage>
        <taxon>Bacteria</taxon>
        <taxon>Pseudomonadati</taxon>
        <taxon>Pseudomonadota</taxon>
        <taxon>Gammaproteobacteria</taxon>
        <taxon>Oceanospirillales</taxon>
        <taxon>Halomonadaceae</taxon>
        <taxon>Salinicola</taxon>
    </lineage>
</organism>
<sequence length="166" mass="19647">MGKILNFPYREATVMGVERYLDPRECLVLGAMDPFADWSRVLDEWFEGHPQACSVRDDSIRSRLADTWLVFHMACDKASQFEMQPHHSLRWTQWQYHSLSDFELLVIVSDNLSDLRRSLTALYQRHPPETRQDLNLFSLIQGIDRLNRQLDHLFTRDVFPSRQPEL</sequence>
<dbReference type="AlphaFoldDB" id="A0A640W9W7"/>
<dbReference type="Proteomes" id="UP000466024">
    <property type="component" value="Unassembled WGS sequence"/>
</dbReference>
<name>A0A640W9W7_9GAMM</name>
<accession>A0A640W9W7</accession>
<keyword evidence="2" id="KW-1185">Reference proteome</keyword>
<evidence type="ECO:0000313" key="2">
    <source>
        <dbReference type="Proteomes" id="UP000466024"/>
    </source>
</evidence>
<protein>
    <submittedName>
        <fullName evidence="1">Uncharacterized protein</fullName>
    </submittedName>
</protein>
<gene>
    <name evidence="1" type="ORF">F0A16_21445</name>
</gene>
<dbReference type="EMBL" id="VTPX01000027">
    <property type="protein sequence ID" value="KAA0015141.1"/>
    <property type="molecule type" value="Genomic_DNA"/>
</dbReference>
<reference evidence="1 2" key="1">
    <citation type="submission" date="2019-08" db="EMBL/GenBank/DDBJ databases">
        <title>Bioinformatics analysis of the strain L3 and L5.</title>
        <authorList>
            <person name="Li X."/>
        </authorList>
    </citation>
    <scope>NUCLEOTIDE SEQUENCE [LARGE SCALE GENOMIC DNA]</scope>
    <source>
        <strain evidence="1 2">L3</strain>
    </source>
</reference>
<comment type="caution">
    <text evidence="1">The sequence shown here is derived from an EMBL/GenBank/DDBJ whole genome shotgun (WGS) entry which is preliminary data.</text>
</comment>